<feature type="transmembrane region" description="Helical" evidence="1">
    <location>
        <begin position="151"/>
        <end position="168"/>
    </location>
</feature>
<evidence type="ECO:0000313" key="4">
    <source>
        <dbReference type="Proteomes" id="UP001497457"/>
    </source>
</evidence>
<dbReference type="Pfam" id="PF13968">
    <property type="entry name" value="DUF4220"/>
    <property type="match status" value="1"/>
</dbReference>
<keyword evidence="1" id="KW-0472">Membrane</keyword>
<dbReference type="PANTHER" id="PTHR31325">
    <property type="entry name" value="OS01G0798800 PROTEIN-RELATED"/>
    <property type="match status" value="1"/>
</dbReference>
<organism evidence="3 4">
    <name type="scientific">Urochloa decumbens</name>
    <dbReference type="NCBI Taxonomy" id="240449"/>
    <lineage>
        <taxon>Eukaryota</taxon>
        <taxon>Viridiplantae</taxon>
        <taxon>Streptophyta</taxon>
        <taxon>Embryophyta</taxon>
        <taxon>Tracheophyta</taxon>
        <taxon>Spermatophyta</taxon>
        <taxon>Magnoliopsida</taxon>
        <taxon>Liliopsida</taxon>
        <taxon>Poales</taxon>
        <taxon>Poaceae</taxon>
        <taxon>PACMAD clade</taxon>
        <taxon>Panicoideae</taxon>
        <taxon>Panicodae</taxon>
        <taxon>Paniceae</taxon>
        <taxon>Melinidinae</taxon>
        <taxon>Urochloa</taxon>
    </lineage>
</organism>
<dbReference type="Proteomes" id="UP001497457">
    <property type="component" value="Chromosome 35b"/>
</dbReference>
<dbReference type="InterPro" id="IPR025315">
    <property type="entry name" value="DUF4220"/>
</dbReference>
<accession>A0ABC9E2G0</accession>
<protein>
    <recommendedName>
        <fullName evidence="2">DUF4220 domain-containing protein</fullName>
    </recommendedName>
</protein>
<dbReference type="InterPro" id="IPR007658">
    <property type="entry name" value="DUF594"/>
</dbReference>
<sequence length="706" mass="78519">MYRTAHTHRAEMAAGYGQKLVQLWNDWQLSAAVLLSLSLHLLLLSTGGLRRRMPPSSWKKAYFWALYMGSRFVAPYALGILSRASRGNADADIQAFWAAFLLFHLGGVDDFTALSLEDNKLWVRRGFEMAINVVTTGYVFFRYFLDPAFRRLIVPFALIYLAGAVKYMEQVVALQRATMEALIDSVLGVPDAGPDYADFMDRVDGILRSGVLPSFTIGNESVVVVTAGGAADPPKAGDTCPVPTTEQQASWETIASARALFQRFKVLFADGIFSFKDRRYGQDMFANLDASRAFRVIEMELSFVYDRLYTKASVSRTKAGLLIRVASLLLTLADSLYALLATSSSEYRLRHRCVTYTLLAGAVLTDTVLLVARVSDVWSLLGSKWVMMKRCSVKLVNRRRWSGCMAQSNLITFCLQELPSESKLLAFLRQPRRSAVAYGGPLIPVVTPAATSTAHIGSLLVQELLESDGSSFQEILPRKAISDRSDKVKKLLEALQATEARSSTFIFRQLKKKESQFNDWELERREKARALMLSSTTTMAIKRCRDTCAEARRHFLKKHVEAKARSLANSASRKNGGTGKAEEAVSEEMSAHVSLLKVVEVTPLQASVVKGDKSKSVLWDGCFLAKELDDIMGADPARKWRVIAEVWVEMLCYAAVHCGGYQHAERLKEGGELLTLVCLLMTHLGMGKHYRTEIGDAYPHLSAYTA</sequence>
<evidence type="ECO:0000313" key="3">
    <source>
        <dbReference type="EMBL" id="CAL5049695.1"/>
    </source>
</evidence>
<reference evidence="3" key="1">
    <citation type="submission" date="2024-10" db="EMBL/GenBank/DDBJ databases">
        <authorList>
            <person name="Ryan C."/>
        </authorList>
    </citation>
    <scope>NUCLEOTIDE SEQUENCE [LARGE SCALE GENOMIC DNA]</scope>
</reference>
<dbReference type="AlphaFoldDB" id="A0ABC9E2G0"/>
<keyword evidence="1" id="KW-1133">Transmembrane helix</keyword>
<gene>
    <name evidence="3" type="ORF">URODEC1_LOCUS91143</name>
</gene>
<feature type="transmembrane region" description="Helical" evidence="1">
    <location>
        <begin position="61"/>
        <end position="81"/>
    </location>
</feature>
<dbReference type="Pfam" id="PF04578">
    <property type="entry name" value="DUF594"/>
    <property type="match status" value="1"/>
</dbReference>
<name>A0ABC9E2G0_9POAL</name>
<dbReference type="EMBL" id="OZ075145">
    <property type="protein sequence ID" value="CAL5049695.1"/>
    <property type="molecule type" value="Genomic_DNA"/>
</dbReference>
<feature type="transmembrane region" description="Helical" evidence="1">
    <location>
        <begin position="27"/>
        <end position="49"/>
    </location>
</feature>
<feature type="transmembrane region" description="Helical" evidence="1">
    <location>
        <begin position="126"/>
        <end position="145"/>
    </location>
</feature>
<proteinExistence type="predicted"/>
<keyword evidence="4" id="KW-1185">Reference proteome</keyword>
<feature type="domain" description="DUF4220" evidence="2">
    <location>
        <begin position="64"/>
        <end position="412"/>
    </location>
</feature>
<evidence type="ECO:0000259" key="2">
    <source>
        <dbReference type="Pfam" id="PF13968"/>
    </source>
</evidence>
<keyword evidence="1" id="KW-0812">Transmembrane</keyword>
<evidence type="ECO:0000256" key="1">
    <source>
        <dbReference type="SAM" id="Phobius"/>
    </source>
</evidence>